<organism evidence="1 2">
    <name type="scientific">Persicimonas caeni</name>
    <dbReference type="NCBI Taxonomy" id="2292766"/>
    <lineage>
        <taxon>Bacteria</taxon>
        <taxon>Deltaproteobacteria</taxon>
        <taxon>Bradymonadales</taxon>
        <taxon>Bradymonadaceae</taxon>
        <taxon>Persicimonas</taxon>
    </lineage>
</organism>
<dbReference type="RefSeq" id="WP_141199855.1">
    <property type="nucleotide sequence ID" value="NZ_CP041186.1"/>
</dbReference>
<name>A0A4Y6PZ08_PERCE</name>
<evidence type="ECO:0000313" key="2">
    <source>
        <dbReference type="Proteomes" id="UP000315995"/>
    </source>
</evidence>
<dbReference type="EMBL" id="CP041186">
    <property type="protein sequence ID" value="QDG53399.1"/>
    <property type="molecule type" value="Genomic_DNA"/>
</dbReference>
<evidence type="ECO:0000313" key="1">
    <source>
        <dbReference type="EMBL" id="QDG53399.1"/>
    </source>
</evidence>
<keyword evidence="2" id="KW-1185">Reference proteome</keyword>
<dbReference type="OrthoDB" id="5488153at2"/>
<dbReference type="AlphaFoldDB" id="A0A4Y6PZ08"/>
<gene>
    <name evidence="1" type="ORF">FIV42_22430</name>
</gene>
<sequence>MAASCAGLGASCQFDSDCTGGNLCIQQTCYAACTAAEDCEPPYDICQPYARQNSGGDETVKICVGEDFEVENNDAGNNCEQSGDCCQTDAECAALPDFGPNAVCGADNRCITPVAHPEQGILIRDRTTVDTGEQPADGGLGADIAAVFVRPAATEEATGFGVLLDYSPVNGADGPADAHVGAAPLLDAQGQCVSGGFDETALPLGGEGGYALFGFDNADGDRLRLNNGWEAVVIEWGANCGAEAAADSYDVFFCTAQSEGAAIDPVTDCSKQLNPQPASGFAAISLD</sequence>
<proteinExistence type="predicted"/>
<protein>
    <submittedName>
        <fullName evidence="1">Uncharacterized protein</fullName>
    </submittedName>
</protein>
<accession>A0A5B8Y9X4</accession>
<accession>A0A4Y6PZ08</accession>
<reference evidence="1 2" key="1">
    <citation type="submission" date="2019-06" db="EMBL/GenBank/DDBJ databases">
        <title>Persicimonas caeni gen. nov., sp. nov., a predatory bacterium isolated from solar saltern.</title>
        <authorList>
            <person name="Wang S."/>
        </authorList>
    </citation>
    <scope>NUCLEOTIDE SEQUENCE [LARGE SCALE GENOMIC DNA]</scope>
    <source>
        <strain evidence="1 2">YN101</strain>
    </source>
</reference>
<dbReference type="Proteomes" id="UP000315995">
    <property type="component" value="Chromosome"/>
</dbReference>